<dbReference type="InterPro" id="IPR047871">
    <property type="entry name" value="K_chnl_Slo-like"/>
</dbReference>
<keyword evidence="10" id="KW-0407">Ion channel</keyword>
<feature type="domain" description="RCK N-terminal" evidence="15">
    <location>
        <begin position="363"/>
        <end position="483"/>
    </location>
</feature>
<evidence type="ECO:0000256" key="8">
    <source>
        <dbReference type="ARBA" id="ARBA00023065"/>
    </source>
</evidence>
<gene>
    <name evidence="16" type="ORF">KC19_6G079000</name>
</gene>
<keyword evidence="8" id="KW-0406">Ion transport</keyword>
<comment type="caution">
    <text evidence="16">The sequence shown here is derived from an EMBL/GenBank/DDBJ whole genome shotgun (WGS) entry which is preliminary data.</text>
</comment>
<feature type="domain" description="RCK N-terminal" evidence="15">
    <location>
        <begin position="820"/>
        <end position="912"/>
    </location>
</feature>
<feature type="compositionally biased region" description="Basic and acidic residues" evidence="11">
    <location>
        <begin position="21"/>
        <end position="31"/>
    </location>
</feature>
<feature type="transmembrane region" description="Helical" evidence="12">
    <location>
        <begin position="250"/>
        <end position="271"/>
    </location>
</feature>
<dbReference type="InterPro" id="IPR003929">
    <property type="entry name" value="K_chnl_BK_asu"/>
</dbReference>
<evidence type="ECO:0000256" key="7">
    <source>
        <dbReference type="ARBA" id="ARBA00022989"/>
    </source>
</evidence>
<feature type="domain" description="Calcium-activated potassium channel BK alpha subunit" evidence="14">
    <location>
        <begin position="505"/>
        <end position="592"/>
    </location>
</feature>
<organism evidence="16 17">
    <name type="scientific">Ceratodon purpureus</name>
    <name type="common">Fire moss</name>
    <name type="synonym">Dicranum purpureum</name>
    <dbReference type="NCBI Taxonomy" id="3225"/>
    <lineage>
        <taxon>Eukaryota</taxon>
        <taxon>Viridiplantae</taxon>
        <taxon>Streptophyta</taxon>
        <taxon>Embryophyta</taxon>
        <taxon>Bryophyta</taxon>
        <taxon>Bryophytina</taxon>
        <taxon>Bryopsida</taxon>
        <taxon>Dicranidae</taxon>
        <taxon>Pseudoditrichales</taxon>
        <taxon>Ditrichaceae</taxon>
        <taxon>Ceratodon</taxon>
    </lineage>
</organism>
<accession>A0A8T0HCQ1</accession>
<evidence type="ECO:0000313" key="17">
    <source>
        <dbReference type="Proteomes" id="UP000822688"/>
    </source>
</evidence>
<dbReference type="AlphaFoldDB" id="A0A8T0HCQ1"/>
<dbReference type="Pfam" id="PF22614">
    <property type="entry name" value="Slo-like_RCK"/>
    <property type="match status" value="2"/>
</dbReference>
<dbReference type="InterPro" id="IPR003148">
    <property type="entry name" value="RCK_N"/>
</dbReference>
<feature type="transmembrane region" description="Helical" evidence="12">
    <location>
        <begin position="162"/>
        <end position="181"/>
    </location>
</feature>
<keyword evidence="17" id="KW-1185">Reference proteome</keyword>
<feature type="transmembrane region" description="Helical" evidence="12">
    <location>
        <begin position="223"/>
        <end position="243"/>
    </location>
</feature>
<evidence type="ECO:0000256" key="2">
    <source>
        <dbReference type="ARBA" id="ARBA00022448"/>
    </source>
</evidence>
<dbReference type="Pfam" id="PF03493">
    <property type="entry name" value="BK_channel_a"/>
    <property type="match status" value="1"/>
</dbReference>
<dbReference type="Proteomes" id="UP000822688">
    <property type="component" value="Chromosome 6"/>
</dbReference>
<dbReference type="Pfam" id="PF00520">
    <property type="entry name" value="Ion_trans"/>
    <property type="match status" value="1"/>
</dbReference>
<proteinExistence type="predicted"/>
<evidence type="ECO:0000313" key="16">
    <source>
        <dbReference type="EMBL" id="KAG0569273.1"/>
    </source>
</evidence>
<dbReference type="GO" id="GO:0005267">
    <property type="term" value="F:potassium channel activity"/>
    <property type="evidence" value="ECO:0007669"/>
    <property type="project" value="UniProtKB-KW"/>
</dbReference>
<name>A0A8T0HCQ1_CERPU</name>
<feature type="transmembrane region" description="Helical" evidence="12">
    <location>
        <begin position="291"/>
        <end position="310"/>
    </location>
</feature>
<evidence type="ECO:0000256" key="11">
    <source>
        <dbReference type="SAM" id="MobiDB-lite"/>
    </source>
</evidence>
<evidence type="ECO:0000256" key="9">
    <source>
        <dbReference type="ARBA" id="ARBA00023136"/>
    </source>
</evidence>
<keyword evidence="7 12" id="KW-1133">Transmembrane helix</keyword>
<evidence type="ECO:0000256" key="1">
    <source>
        <dbReference type="ARBA" id="ARBA00004141"/>
    </source>
</evidence>
<protein>
    <submittedName>
        <fullName evidence="16">Uncharacterized protein</fullName>
    </submittedName>
</protein>
<dbReference type="InterPro" id="IPR005821">
    <property type="entry name" value="Ion_trans_dom"/>
</dbReference>
<dbReference type="PRINTS" id="PR01449">
    <property type="entry name" value="BKCHANNELA"/>
</dbReference>
<evidence type="ECO:0000256" key="6">
    <source>
        <dbReference type="ARBA" id="ARBA00022958"/>
    </source>
</evidence>
<feature type="transmembrane region" description="Helical" evidence="12">
    <location>
        <begin position="190"/>
        <end position="211"/>
    </location>
</feature>
<comment type="subcellular location">
    <subcellularLocation>
        <location evidence="1">Membrane</location>
        <topology evidence="1">Multi-pass membrane protein</topology>
    </subcellularLocation>
</comment>
<dbReference type="PRINTS" id="PR00169">
    <property type="entry name" value="KCHANNEL"/>
</dbReference>
<sequence length="1117" mass="125360">MGTPVTISRKYSQRAISSHLSRRDSGEDLHVDSNMPSPYEMQTLPKLPSNNFHESYPEEDETTLDRSCWSKFKSSYEQNVLVLLKYHKAKGKNILAEKDVLSTYHDSYLYGEVPLTIKVRAAIRGWPLKYILLWLEFVAAMLSVALYISSTYRVDRISEEKPWMRMVELVCGGFFVVDYFIKIYSAPVRVYYIFSSKGLVDFISTLPIILSLGARERYSGAEILLFLRALRVMPVISSAGGFTGSIKEQIFILVMYTLGVVFIAGGLLQWVEYRATPESVRQRLNCPPEGCMSFFEALYFMIVTVSTVGYGDVTLKSDWGRVVILCAIVSALVILPSQINDILHLASRRPYGGCFAVKKVVGSRFIIVSGDLSYRTIQDFLAEFYHPNHNKDMRAFPLRVVIMAPFKPSFALKSLLMYYKGKVEFIEGTPVKNSDLNRVSANVASAFYLLGNQLAQDPDAEDAAQIVRALSVHRHCGPTVRVIVELLKPEKQENAVWDDMKEGIEIICPDAIRFKLLARSCHVKGLTTLLVNLFRTGLTMARPNAWMEQYCDGLRQEVFPLILPDCFHREGLSFEQVAELAYCRYGVILFGLDIATENCDSTLLREILLCPIGRLIQRTDVGLAIAKNLESAELLSKFGQFTTAPESEIGAGTMSCFPDTKAKLFGPKLSSKASEEALLLQKMKSGSGVASQDVEASNGAPVLNAKPASSKLAQCASKLVHPGENQVRLYDFCIPKLDSPSPELRTSTDNVMSENFLGIAPHSFWGSHSGHSLEEAVDIAMRWPPVVKTIKPQQPVLERQTRKIFENLAERTLHMVKLQDSHILLCIEGNWPVSLFYFIEQLRKPIVPNPPIVILHPNDPKAHDWGCVGLFDHVYFVKGSPVHELDLLRAGVLQAEKVVILSQGKQLEQPSLEIANDQDRHTPAQTFSLDVNNLIIAATVERLSVQSSRVIVELQQEAEIQYLRPKLQFDGQCFEPGMYRRNQAAKFQFSPSYIEGKGFCPATLGFLMYSTFYNRHTVTIVEQLIAGGVLAQIGEDNTNAMNDKHKGIRKLDQILVPKRYVGKTFLELFVGLLREEGTVALGLYRDKGTNGSLISFVYTNPQPHIILFHCDLVYILH</sequence>
<dbReference type="Gene3D" id="3.40.50.720">
    <property type="entry name" value="NAD(P)-binding Rossmann-like Domain"/>
    <property type="match status" value="2"/>
</dbReference>
<keyword evidence="4 12" id="KW-0812">Transmembrane</keyword>
<evidence type="ECO:0000259" key="14">
    <source>
        <dbReference type="Pfam" id="PF03493"/>
    </source>
</evidence>
<dbReference type="GO" id="GO:0016020">
    <property type="term" value="C:membrane"/>
    <property type="evidence" value="ECO:0007669"/>
    <property type="project" value="UniProtKB-SubCell"/>
</dbReference>
<feature type="region of interest" description="Disordered" evidence="11">
    <location>
        <begin position="17"/>
        <end position="40"/>
    </location>
</feature>
<dbReference type="PANTHER" id="PTHR10027">
    <property type="entry name" value="CALCIUM-ACTIVATED POTASSIUM CHANNEL ALPHA CHAIN"/>
    <property type="match status" value="1"/>
</dbReference>
<evidence type="ECO:0000256" key="5">
    <source>
        <dbReference type="ARBA" id="ARBA00022826"/>
    </source>
</evidence>
<dbReference type="SUPFAM" id="SSF81324">
    <property type="entry name" value="Voltage-gated potassium channels"/>
    <property type="match status" value="1"/>
</dbReference>
<evidence type="ECO:0000256" key="12">
    <source>
        <dbReference type="SAM" id="Phobius"/>
    </source>
</evidence>
<dbReference type="Gene3D" id="1.10.287.70">
    <property type="match status" value="1"/>
</dbReference>
<feature type="domain" description="Ion transport" evidence="13">
    <location>
        <begin position="132"/>
        <end position="335"/>
    </location>
</feature>
<dbReference type="EMBL" id="CM026427">
    <property type="protein sequence ID" value="KAG0569273.1"/>
    <property type="molecule type" value="Genomic_DNA"/>
</dbReference>
<dbReference type="OrthoDB" id="415460at2759"/>
<dbReference type="PANTHER" id="PTHR10027:SF10">
    <property type="entry name" value="SLOWPOKE 2, ISOFORM D"/>
    <property type="match status" value="1"/>
</dbReference>
<evidence type="ECO:0000256" key="3">
    <source>
        <dbReference type="ARBA" id="ARBA00022538"/>
    </source>
</evidence>
<keyword evidence="5" id="KW-0631">Potassium channel</keyword>
<keyword evidence="9 12" id="KW-0472">Membrane</keyword>
<feature type="transmembrane region" description="Helical" evidence="12">
    <location>
        <begin position="130"/>
        <end position="150"/>
    </location>
</feature>
<evidence type="ECO:0000256" key="4">
    <source>
        <dbReference type="ARBA" id="ARBA00022692"/>
    </source>
</evidence>
<keyword evidence="6" id="KW-0630">Potassium</keyword>
<evidence type="ECO:0000259" key="13">
    <source>
        <dbReference type="Pfam" id="PF00520"/>
    </source>
</evidence>
<evidence type="ECO:0000259" key="15">
    <source>
        <dbReference type="Pfam" id="PF22614"/>
    </source>
</evidence>
<evidence type="ECO:0000256" key="10">
    <source>
        <dbReference type="ARBA" id="ARBA00023303"/>
    </source>
</evidence>
<feature type="transmembrane region" description="Helical" evidence="12">
    <location>
        <begin position="322"/>
        <end position="339"/>
    </location>
</feature>
<reference evidence="16 17" key="1">
    <citation type="submission" date="2020-06" db="EMBL/GenBank/DDBJ databases">
        <title>WGS assembly of Ceratodon purpureus strain R40.</title>
        <authorList>
            <person name="Carey S.B."/>
            <person name="Jenkins J."/>
            <person name="Shu S."/>
            <person name="Lovell J.T."/>
            <person name="Sreedasyam A."/>
            <person name="Maumus F."/>
            <person name="Tiley G.P."/>
            <person name="Fernandez-Pozo N."/>
            <person name="Barry K."/>
            <person name="Chen C."/>
            <person name="Wang M."/>
            <person name="Lipzen A."/>
            <person name="Daum C."/>
            <person name="Saski C.A."/>
            <person name="Payton A.C."/>
            <person name="Mcbreen J.C."/>
            <person name="Conrad R.E."/>
            <person name="Kollar L.M."/>
            <person name="Olsson S."/>
            <person name="Huttunen S."/>
            <person name="Landis J.B."/>
            <person name="Wickett N.J."/>
            <person name="Johnson M.G."/>
            <person name="Rensing S.A."/>
            <person name="Grimwood J."/>
            <person name="Schmutz J."/>
            <person name="Mcdaniel S.F."/>
        </authorList>
    </citation>
    <scope>NUCLEOTIDE SEQUENCE [LARGE SCALE GENOMIC DNA]</scope>
    <source>
        <strain evidence="16 17">R40</strain>
    </source>
</reference>
<keyword evidence="2" id="KW-0813">Transport</keyword>
<keyword evidence="3" id="KW-0633">Potassium transport</keyword>